<feature type="region of interest" description="Disordered" evidence="3">
    <location>
        <begin position="133"/>
        <end position="161"/>
    </location>
</feature>
<name>A0A1F5S1V1_9BACT</name>
<comment type="cofactor">
    <cofactor evidence="1">
        <name>Mg(2+)</name>
        <dbReference type="ChEBI" id="CHEBI:18420"/>
    </cofactor>
</comment>
<dbReference type="PROSITE" id="PS51462">
    <property type="entry name" value="NUDIX"/>
    <property type="match status" value="1"/>
</dbReference>
<dbReference type="InterPro" id="IPR015797">
    <property type="entry name" value="NUDIX_hydrolase-like_dom_sf"/>
</dbReference>
<dbReference type="Pfam" id="PF00293">
    <property type="entry name" value="NUDIX"/>
    <property type="match status" value="1"/>
</dbReference>
<evidence type="ECO:0000256" key="3">
    <source>
        <dbReference type="SAM" id="MobiDB-lite"/>
    </source>
</evidence>
<evidence type="ECO:0000256" key="2">
    <source>
        <dbReference type="ARBA" id="ARBA00022801"/>
    </source>
</evidence>
<dbReference type="SUPFAM" id="SSF55811">
    <property type="entry name" value="Nudix"/>
    <property type="match status" value="1"/>
</dbReference>
<dbReference type="AlphaFoldDB" id="A0A1F5S1V1"/>
<comment type="caution">
    <text evidence="5">The sequence shown here is derived from an EMBL/GenBank/DDBJ whole genome shotgun (WGS) entry which is preliminary data.</text>
</comment>
<dbReference type="PANTHER" id="PTHR43046">
    <property type="entry name" value="GDP-MANNOSE MANNOSYL HYDROLASE"/>
    <property type="match status" value="1"/>
</dbReference>
<keyword evidence="2" id="KW-0378">Hydrolase</keyword>
<evidence type="ECO:0000313" key="5">
    <source>
        <dbReference type="EMBL" id="OGF20271.1"/>
    </source>
</evidence>
<evidence type="ECO:0000313" key="6">
    <source>
        <dbReference type="Proteomes" id="UP000178323"/>
    </source>
</evidence>
<accession>A0A1F5S1V1</accession>
<dbReference type="InterPro" id="IPR000086">
    <property type="entry name" value="NUDIX_hydrolase_dom"/>
</dbReference>
<organism evidence="5 6">
    <name type="scientific">Candidatus Falkowbacteria bacterium RBG_13_39_14</name>
    <dbReference type="NCBI Taxonomy" id="1797985"/>
    <lineage>
        <taxon>Bacteria</taxon>
        <taxon>Candidatus Falkowiibacteriota</taxon>
    </lineage>
</organism>
<reference evidence="5 6" key="1">
    <citation type="journal article" date="2016" name="Nat. Commun.">
        <title>Thousands of microbial genomes shed light on interconnected biogeochemical processes in an aquifer system.</title>
        <authorList>
            <person name="Anantharaman K."/>
            <person name="Brown C.T."/>
            <person name="Hug L.A."/>
            <person name="Sharon I."/>
            <person name="Castelle C.J."/>
            <person name="Probst A.J."/>
            <person name="Thomas B.C."/>
            <person name="Singh A."/>
            <person name="Wilkins M.J."/>
            <person name="Karaoz U."/>
            <person name="Brodie E.L."/>
            <person name="Williams K.H."/>
            <person name="Hubbard S.S."/>
            <person name="Banfield J.F."/>
        </authorList>
    </citation>
    <scope>NUCLEOTIDE SEQUENCE [LARGE SCALE GENOMIC DNA]</scope>
</reference>
<sequence length="175" mass="20231">MKRGIDYIGNSVVYFCHDGKGNFVMAKRSANARDEHGKWDIGGGGLEFGEKVEDCLRKEIKEEYMADVLGYEFLGFRDVHREKEGVRTHWIALDFKVLVDREEVRIGEPEKFDEIGWFTIDNLQDKNIAIKEGSDALKGSDPEDRRDNRRGANLPDNMHSQLPVFFEKYQNELKS</sequence>
<dbReference type="Proteomes" id="UP000178323">
    <property type="component" value="Unassembled WGS sequence"/>
</dbReference>
<dbReference type="GO" id="GO:0016787">
    <property type="term" value="F:hydrolase activity"/>
    <property type="evidence" value="ECO:0007669"/>
    <property type="project" value="UniProtKB-KW"/>
</dbReference>
<gene>
    <name evidence="5" type="ORF">A2Y83_01930</name>
</gene>
<feature type="compositionally biased region" description="Basic and acidic residues" evidence="3">
    <location>
        <begin position="133"/>
        <end position="150"/>
    </location>
</feature>
<dbReference type="PANTHER" id="PTHR43046:SF14">
    <property type="entry name" value="MUTT_NUDIX FAMILY PROTEIN"/>
    <property type="match status" value="1"/>
</dbReference>
<protein>
    <recommendedName>
        <fullName evidence="4">Nudix hydrolase domain-containing protein</fullName>
    </recommendedName>
</protein>
<feature type="domain" description="Nudix hydrolase" evidence="4">
    <location>
        <begin position="6"/>
        <end position="141"/>
    </location>
</feature>
<dbReference type="EMBL" id="MFFS01000100">
    <property type="protein sequence ID" value="OGF20271.1"/>
    <property type="molecule type" value="Genomic_DNA"/>
</dbReference>
<proteinExistence type="predicted"/>
<dbReference type="STRING" id="1797985.A2Y83_01930"/>
<evidence type="ECO:0000256" key="1">
    <source>
        <dbReference type="ARBA" id="ARBA00001946"/>
    </source>
</evidence>
<evidence type="ECO:0000259" key="4">
    <source>
        <dbReference type="PROSITE" id="PS51462"/>
    </source>
</evidence>
<dbReference type="Gene3D" id="3.90.79.10">
    <property type="entry name" value="Nucleoside Triphosphate Pyrophosphohydrolase"/>
    <property type="match status" value="1"/>
</dbReference>